<dbReference type="InterPro" id="IPR032675">
    <property type="entry name" value="LRR_dom_sf"/>
</dbReference>
<evidence type="ECO:0000313" key="1">
    <source>
        <dbReference type="EMBL" id="TCD62915.1"/>
    </source>
</evidence>
<name>A0A4R0RBW3_9APHY</name>
<dbReference type="Gene3D" id="3.80.10.10">
    <property type="entry name" value="Ribonuclease Inhibitor"/>
    <property type="match status" value="1"/>
</dbReference>
<dbReference type="Proteomes" id="UP000292702">
    <property type="component" value="Unassembled WGS sequence"/>
</dbReference>
<keyword evidence="2" id="KW-1185">Reference proteome</keyword>
<comment type="caution">
    <text evidence="1">The sequence shown here is derived from an EMBL/GenBank/DDBJ whole genome shotgun (WGS) entry which is preliminary data.</text>
</comment>
<gene>
    <name evidence="1" type="ORF">EIP91_006242</name>
</gene>
<proteinExistence type="predicted"/>
<reference evidence="1 2" key="1">
    <citation type="submission" date="2018-11" db="EMBL/GenBank/DDBJ databases">
        <title>Genome assembly of Steccherinum ochraceum LE-BIN_3174, the white-rot fungus of the Steccherinaceae family (The Residual Polyporoid clade, Polyporales, Basidiomycota).</title>
        <authorList>
            <person name="Fedorova T.V."/>
            <person name="Glazunova O.A."/>
            <person name="Landesman E.O."/>
            <person name="Moiseenko K.V."/>
            <person name="Psurtseva N.V."/>
            <person name="Savinova O.S."/>
            <person name="Shakhova N.V."/>
            <person name="Tyazhelova T.V."/>
            <person name="Vasina D.V."/>
        </authorList>
    </citation>
    <scope>NUCLEOTIDE SEQUENCE [LARGE SCALE GENOMIC DNA]</scope>
    <source>
        <strain evidence="1 2">LE-BIN_3174</strain>
    </source>
</reference>
<organism evidence="1 2">
    <name type="scientific">Steccherinum ochraceum</name>
    <dbReference type="NCBI Taxonomy" id="92696"/>
    <lineage>
        <taxon>Eukaryota</taxon>
        <taxon>Fungi</taxon>
        <taxon>Dikarya</taxon>
        <taxon>Basidiomycota</taxon>
        <taxon>Agaricomycotina</taxon>
        <taxon>Agaricomycetes</taxon>
        <taxon>Polyporales</taxon>
        <taxon>Steccherinaceae</taxon>
        <taxon>Steccherinum</taxon>
    </lineage>
</organism>
<evidence type="ECO:0008006" key="3">
    <source>
        <dbReference type="Google" id="ProtNLM"/>
    </source>
</evidence>
<protein>
    <recommendedName>
        <fullName evidence="3">F-box domain-containing protein</fullName>
    </recommendedName>
</protein>
<dbReference type="SUPFAM" id="SSF52047">
    <property type="entry name" value="RNI-like"/>
    <property type="match status" value="1"/>
</dbReference>
<dbReference type="EMBL" id="RWJN01000336">
    <property type="protein sequence ID" value="TCD62915.1"/>
    <property type="molecule type" value="Genomic_DNA"/>
</dbReference>
<accession>A0A4R0RBW3</accession>
<dbReference type="AlphaFoldDB" id="A0A4R0RBW3"/>
<sequence length="581" mass="65394">MTTTSDSDMAMHKIFLIPELVSAIVDFVATPVIVDDEVHMPMHREGSPLTGMNEESLTNLQSLSLTSKIFREACLDCMWHTQCTLIPLMRSVNAMADAGPQEGHAIPALIRPRRYKLDRSLTEEDATTLLKYSSRIKELRLFKHLVIDLDFATLAAIDTLGILLPALHTVRVPMNSCSELEFVLRTTAESIENLVIHSVADVYWVPSELLVMLSTTGKAPYLKHLRLKCWNIRGWEAQLEDPDMWVQYNLANQTLSTFLREASHLEDLNLEVCITEEVWQTIAETPLKHLTLSPNIVSPAFVQPVTFGRLTSLQIIGWKVTDVVNMLQCAVFPVLQELTLVLCPEYHPVGGSRDDALAFTRLVLRCCPSTSLTHVKWTLLDYHYQRDHVSESSRDRILPDVIRPLLGRYPALRSFHVSTLWPWDLDDAFLEEMASAWPDIEHIYLDPCALYPDGSRITLAGLDVLSERCPNLKSFGANIETTIPPGLRAELPAGGRWNTTFQTLYLGHSDVNDVEAVAASLSGIFPGLPELAEYEAVWEKVNYVRVWDDNWDAVAGLMPLFVAVRREERSASVRGQVQEGI</sequence>
<evidence type="ECO:0000313" key="2">
    <source>
        <dbReference type="Proteomes" id="UP000292702"/>
    </source>
</evidence>
<dbReference type="OrthoDB" id="2754214at2759"/>